<evidence type="ECO:0000256" key="1">
    <source>
        <dbReference type="SAM" id="MobiDB-lite"/>
    </source>
</evidence>
<feature type="region of interest" description="Disordered" evidence="1">
    <location>
        <begin position="484"/>
        <end position="505"/>
    </location>
</feature>
<feature type="compositionally biased region" description="Low complexity" evidence="1">
    <location>
        <begin position="579"/>
        <end position="594"/>
    </location>
</feature>
<dbReference type="AlphaFoldDB" id="A0A422Q8K1"/>
<proteinExistence type="predicted"/>
<feature type="region of interest" description="Disordered" evidence="1">
    <location>
        <begin position="78"/>
        <end position="229"/>
    </location>
</feature>
<feature type="region of interest" description="Disordered" evidence="1">
    <location>
        <begin position="252"/>
        <end position="284"/>
    </location>
</feature>
<feature type="compositionally biased region" description="Basic residues" evidence="1">
    <location>
        <begin position="661"/>
        <end position="670"/>
    </location>
</feature>
<feature type="compositionally biased region" description="Basic and acidic residues" evidence="1">
    <location>
        <begin position="119"/>
        <end position="134"/>
    </location>
</feature>
<sequence length="764" mass="78622">MGQLQCFGLGGSPQPKRGSKLTLARAHSESDAFATGGKSPPRRASSQQAALRDAVAAATRAVEVGGSASAASTACEACGASGERGGRAGALSAAGSGKEAVRGRRKGAADSAQPPGRGAGEEGGPRGSAREPVLRRRLSPHGMPARLHAETAAPLSPDSSSARGPRARGPARRPNVMPPPLVDFYAPLRSSSANLGPDMFSPPSASSTASVDGSASPNSSSQDEDVSLEPVQFGFLTEKQQEVLRHTTFAATRLHTPPPHAMRSDAGAGATHAGPQRDSVRAAPRDEVVRYGAAPVAALRPGCTSSKAEACAPLQSAGGRAPELLRSAADDRATLGGPQDALGVLKSQRRLSDLAEKAKELLHTRREHASPKAPRSSVAGVASAPVASTQRQAVDKKQSGSHAATSEPSSDSACPSDSLEPPAVPAVSAGALASVATRTPVLLPDDEKAAAKASGPLQRKAVPSPSVRATTKLRASALQEAAGVNPALPLPSSLPPVAPNETDSNANAVHVRRCGTPQGRLDDAAAANVPPRAIVPQVPSPSPRQRPVRSAVTWLGDCDDGAIYYSSSAPVDPHPPRGPARASAAVGGSGVPRSVPEEKPWGHAPAVASSDDDEELLEGFYPKAFLVGAGHRSSSSIVFVLTEEDSFPRIHANAGGGGARHATRCSRRRASATPRVVWVTSPIAWAPHNEAEVNQRSAASSPRQDGGLPCTEGAGAKQRCRSNVNQGASPRLSEIYRRIPSKYAPDPAKMHRPLANNFGLRRVE</sequence>
<dbReference type="RefSeq" id="XP_029231463.1">
    <property type="nucleotide sequence ID" value="XM_029368411.1"/>
</dbReference>
<comment type="caution">
    <text evidence="2">The sequence shown here is derived from an EMBL/GenBank/DDBJ whole genome shotgun (WGS) entry which is preliminary data.</text>
</comment>
<dbReference type="EMBL" id="MKKU01000050">
    <property type="protein sequence ID" value="RNF26257.1"/>
    <property type="molecule type" value="Genomic_DNA"/>
</dbReference>
<feature type="region of interest" description="Disordered" evidence="1">
    <location>
        <begin position="566"/>
        <end position="608"/>
    </location>
</feature>
<accession>A0A422Q8K1</accession>
<protein>
    <submittedName>
        <fullName evidence="2">Uncharacterized protein</fullName>
    </submittedName>
</protein>
<organism evidence="2 3">
    <name type="scientific">Trypanosoma conorhini</name>
    <dbReference type="NCBI Taxonomy" id="83891"/>
    <lineage>
        <taxon>Eukaryota</taxon>
        <taxon>Discoba</taxon>
        <taxon>Euglenozoa</taxon>
        <taxon>Kinetoplastea</taxon>
        <taxon>Metakinetoplastina</taxon>
        <taxon>Trypanosomatida</taxon>
        <taxon>Trypanosomatidae</taxon>
        <taxon>Trypanosoma</taxon>
    </lineage>
</organism>
<feature type="region of interest" description="Disordered" evidence="1">
    <location>
        <begin position="690"/>
        <end position="764"/>
    </location>
</feature>
<feature type="compositionally biased region" description="Polar residues" evidence="1">
    <location>
        <begin position="203"/>
        <end position="221"/>
    </location>
</feature>
<name>A0A422Q8K1_9TRYP</name>
<feature type="region of interest" description="Disordered" evidence="1">
    <location>
        <begin position="446"/>
        <end position="469"/>
    </location>
</feature>
<evidence type="ECO:0000313" key="3">
    <source>
        <dbReference type="Proteomes" id="UP000284403"/>
    </source>
</evidence>
<reference evidence="2 3" key="1">
    <citation type="journal article" date="2018" name="BMC Genomics">
        <title>Genomic comparison of Trypanosoma conorhini and Trypanosoma rangeli to Trypanosoma cruzi strains of high and low virulence.</title>
        <authorList>
            <person name="Bradwell K.R."/>
            <person name="Koparde V.N."/>
            <person name="Matveyev A.V."/>
            <person name="Serrano M.G."/>
            <person name="Alves J.M."/>
            <person name="Parikh H."/>
            <person name="Huang B."/>
            <person name="Lee V."/>
            <person name="Espinosa-Alvarez O."/>
            <person name="Ortiz P.A."/>
            <person name="Costa-Martins A.G."/>
            <person name="Teixeira M.M."/>
            <person name="Buck G.A."/>
        </authorList>
    </citation>
    <scope>NUCLEOTIDE SEQUENCE [LARGE SCALE GENOMIC DNA]</scope>
    <source>
        <strain evidence="2 3">025E</strain>
    </source>
</reference>
<feature type="region of interest" description="Disordered" evidence="1">
    <location>
        <begin position="1"/>
        <end position="51"/>
    </location>
</feature>
<dbReference type="Proteomes" id="UP000284403">
    <property type="component" value="Unassembled WGS sequence"/>
</dbReference>
<feature type="compositionally biased region" description="Polar residues" evidence="1">
    <location>
        <begin position="400"/>
        <end position="415"/>
    </location>
</feature>
<keyword evidence="3" id="KW-1185">Reference proteome</keyword>
<feature type="region of interest" description="Disordered" evidence="1">
    <location>
        <begin position="314"/>
        <end position="425"/>
    </location>
</feature>
<dbReference type="GeneID" id="40315084"/>
<feature type="compositionally biased region" description="Pro residues" evidence="1">
    <location>
        <begin position="488"/>
        <end position="498"/>
    </location>
</feature>
<feature type="compositionally biased region" description="Polar residues" evidence="1">
    <location>
        <begin position="692"/>
        <end position="703"/>
    </location>
</feature>
<feature type="region of interest" description="Disordered" evidence="1">
    <location>
        <begin position="652"/>
        <end position="671"/>
    </location>
</feature>
<gene>
    <name evidence="2" type="ORF">Tco025E_01473</name>
</gene>
<dbReference type="OrthoDB" id="10674887at2759"/>
<feature type="compositionally biased region" description="Basic and acidic residues" evidence="1">
    <location>
        <begin position="350"/>
        <end position="370"/>
    </location>
</feature>
<feature type="compositionally biased region" description="Low complexity" evidence="1">
    <location>
        <begin position="376"/>
        <end position="388"/>
    </location>
</feature>
<evidence type="ECO:0000313" key="2">
    <source>
        <dbReference type="EMBL" id="RNF26257.1"/>
    </source>
</evidence>